<protein>
    <submittedName>
        <fullName evidence="1">Uncharacterized protein</fullName>
    </submittedName>
</protein>
<evidence type="ECO:0000313" key="1">
    <source>
        <dbReference type="EMBL" id="MCI4376893.1"/>
    </source>
</evidence>
<reference evidence="1 2" key="1">
    <citation type="journal article" date="2022" name="bioRxiv">
        <title>An ancient truncated duplication of the anti-Mullerian hormone receptor type 2 gene is a potential conserved master sex determinant in the Pangasiidae catfish family.</title>
        <authorList>
            <person name="Wen M."/>
            <person name="Pan Q."/>
            <person name="Jouanno E."/>
            <person name="Montfort J."/>
            <person name="Zahm M."/>
            <person name="Cabau C."/>
            <person name="Klopp C."/>
            <person name="Iampietro C."/>
            <person name="Roques C."/>
            <person name="Bouchez O."/>
            <person name="Castinel A."/>
            <person name="Donnadieu C."/>
            <person name="Parrinello H."/>
            <person name="Poncet C."/>
            <person name="Belmonte E."/>
            <person name="Gautier V."/>
            <person name="Avarre J.-C."/>
            <person name="Dugue R."/>
            <person name="Gustiano R."/>
            <person name="Ha T.T.T."/>
            <person name="Campet M."/>
            <person name="Sriphairoj K."/>
            <person name="Ribolli J."/>
            <person name="de Almeida F.L."/>
            <person name="Desvignes T."/>
            <person name="Postlethwait J.H."/>
            <person name="Bucao C.F."/>
            <person name="Robinson-Rechavi M."/>
            <person name="Bobe J."/>
            <person name="Herpin A."/>
            <person name="Guiguen Y."/>
        </authorList>
    </citation>
    <scope>NUCLEOTIDE SEQUENCE [LARGE SCALE GENOMIC DNA]</scope>
    <source>
        <strain evidence="1">YG-Dec2019</strain>
    </source>
</reference>
<evidence type="ECO:0000313" key="2">
    <source>
        <dbReference type="Proteomes" id="UP000829447"/>
    </source>
</evidence>
<sequence length="113" mass="12863">MEFPLTMDHLRSVESNVSRAEHPAGLPAPEHHRNQEEPRKIKRRRSNSMEIRPRFTSQFTENAETETEHTVQENQNNTIITHSFLFTAESPKPCRAPRLLSLRFSAPSAGGAS</sequence>
<dbReference type="EMBL" id="CM040456">
    <property type="protein sequence ID" value="MCI4376893.1"/>
    <property type="molecule type" value="Genomic_DNA"/>
</dbReference>
<comment type="caution">
    <text evidence="1">The sequence shown here is derived from an EMBL/GenBank/DDBJ whole genome shotgun (WGS) entry which is preliminary data.</text>
</comment>
<keyword evidence="2" id="KW-1185">Reference proteome</keyword>
<gene>
    <name evidence="1" type="ORF">PGIGA_G00193950</name>
</gene>
<proteinExistence type="predicted"/>
<name>A0ACC5WE48_PANGG</name>
<accession>A0ACC5WE48</accession>
<organism evidence="1 2">
    <name type="scientific">Pangasianodon gigas</name>
    <name type="common">Mekong giant catfish</name>
    <name type="synonym">Pangasius gigas</name>
    <dbReference type="NCBI Taxonomy" id="30993"/>
    <lineage>
        <taxon>Eukaryota</taxon>
        <taxon>Metazoa</taxon>
        <taxon>Chordata</taxon>
        <taxon>Craniata</taxon>
        <taxon>Vertebrata</taxon>
        <taxon>Euteleostomi</taxon>
        <taxon>Actinopterygii</taxon>
        <taxon>Neopterygii</taxon>
        <taxon>Teleostei</taxon>
        <taxon>Ostariophysi</taxon>
        <taxon>Siluriformes</taxon>
        <taxon>Pangasiidae</taxon>
        <taxon>Pangasianodon</taxon>
    </lineage>
</organism>
<dbReference type="Proteomes" id="UP000829447">
    <property type="component" value="Linkage Group LG3"/>
</dbReference>